<feature type="region of interest" description="Disordered" evidence="1">
    <location>
        <begin position="123"/>
        <end position="150"/>
    </location>
</feature>
<accession>A0A1J0KUE2</accession>
<dbReference type="Proteomes" id="UP000182521">
    <property type="component" value="Chromosome"/>
</dbReference>
<dbReference type="EMBL" id="CP009654">
    <property type="protein sequence ID" value="APC97408.1"/>
    <property type="molecule type" value="Genomic_DNA"/>
</dbReference>
<reference evidence="3" key="1">
    <citation type="submission" date="2014-10" db="EMBL/GenBank/DDBJ databases">
        <authorList>
            <person name="Kuske C.R."/>
            <person name="Challacombe J.F."/>
            <person name="Daligault H.E."/>
            <person name="Davenport K.W."/>
            <person name="Johnson S.L."/>
            <person name="Siddaramappa S."/>
            <person name="Petersen J.M."/>
        </authorList>
    </citation>
    <scope>NUCLEOTIDE SEQUENCE [LARGE SCALE GENOMIC DNA]</scope>
    <source>
        <strain evidence="3">CA97-1460</strain>
    </source>
</reference>
<proteinExistence type="predicted"/>
<name>A0A1J0KUE2_9GAMM</name>
<dbReference type="RefSeq" id="WP_071663325.1">
    <property type="nucleotide sequence ID" value="NZ_CP009654.1"/>
</dbReference>
<dbReference type="AlphaFoldDB" id="A0A1J0KUE2"/>
<keyword evidence="3" id="KW-1185">Reference proteome</keyword>
<evidence type="ECO:0000256" key="1">
    <source>
        <dbReference type="SAM" id="MobiDB-lite"/>
    </source>
</evidence>
<evidence type="ECO:0000313" key="3">
    <source>
        <dbReference type="Proteomes" id="UP000182521"/>
    </source>
</evidence>
<evidence type="ECO:0000313" key="2">
    <source>
        <dbReference type="EMBL" id="APC97408.1"/>
    </source>
</evidence>
<gene>
    <name evidence="2" type="ORF">KX01_315</name>
</gene>
<feature type="compositionally biased region" description="Basic residues" evidence="1">
    <location>
        <begin position="141"/>
        <end position="150"/>
    </location>
</feature>
<feature type="compositionally biased region" description="Acidic residues" evidence="1">
    <location>
        <begin position="123"/>
        <end position="134"/>
    </location>
</feature>
<dbReference type="STRING" id="1542390.KX01_315"/>
<dbReference type="KEGG" id="frc:KX01_315"/>
<dbReference type="OrthoDB" id="9881483at2"/>
<sequence length="275" mass="31675">MAKFENAFSIKLDKEIAPFEYSKIGIHSVGDLECIECRNLKIDNPAKLHLKRRKKESGITYFYATNPKSSHHKKCRFYEKFTDTEIVELFQLESPSEDDLNKMNNLIEQNLLVAIRQNKSSLESEDKESCDENNADGKGTQKSHKKGVNKGRKKDYIEKVSINKINYDGDCFDRLVCIHGIVKINVSTLIKKSTTQEFKNKRVVFYNKNDKIAFSLLLGEYVARLLGLENDGFIENITFAIVGKLVIKTVNKVDYINCESFIGNYFTDREMIIEK</sequence>
<organism evidence="2 3">
    <name type="scientific">Francisella frigiditurris</name>
    <dbReference type="NCBI Taxonomy" id="1542390"/>
    <lineage>
        <taxon>Bacteria</taxon>
        <taxon>Pseudomonadati</taxon>
        <taxon>Pseudomonadota</taxon>
        <taxon>Gammaproteobacteria</taxon>
        <taxon>Thiotrichales</taxon>
        <taxon>Francisellaceae</taxon>
        <taxon>Francisella</taxon>
    </lineage>
</organism>
<protein>
    <submittedName>
        <fullName evidence="2">Uncharacterized protein</fullName>
    </submittedName>
</protein>